<evidence type="ECO:0000313" key="1">
    <source>
        <dbReference type="EMBL" id="MPC49858.1"/>
    </source>
</evidence>
<evidence type="ECO:0000313" key="2">
    <source>
        <dbReference type="Proteomes" id="UP000324222"/>
    </source>
</evidence>
<dbReference type="Proteomes" id="UP000324222">
    <property type="component" value="Unassembled WGS sequence"/>
</dbReference>
<proteinExistence type="predicted"/>
<dbReference type="AlphaFoldDB" id="A0A5B7FY75"/>
<sequence length="69" mass="8214">MYSECLFQVRSGMVLRLYLQVSFYEFEEYKSLPQHVSTLTVLLRSIFRMPFNESGTHPILFHRRASVLL</sequence>
<dbReference type="EMBL" id="VSRR010009140">
    <property type="protein sequence ID" value="MPC49858.1"/>
    <property type="molecule type" value="Genomic_DNA"/>
</dbReference>
<name>A0A5B7FY75_PORTR</name>
<protein>
    <submittedName>
        <fullName evidence="1">Uncharacterized protein</fullName>
    </submittedName>
</protein>
<reference evidence="1 2" key="1">
    <citation type="submission" date="2019-05" db="EMBL/GenBank/DDBJ databases">
        <title>Another draft genome of Portunus trituberculatus and its Hox gene families provides insights of decapod evolution.</title>
        <authorList>
            <person name="Jeong J.-H."/>
            <person name="Song I."/>
            <person name="Kim S."/>
            <person name="Choi T."/>
            <person name="Kim D."/>
            <person name="Ryu S."/>
            <person name="Kim W."/>
        </authorList>
    </citation>
    <scope>NUCLEOTIDE SEQUENCE [LARGE SCALE GENOMIC DNA]</scope>
    <source>
        <tissue evidence="1">Muscle</tissue>
    </source>
</reference>
<organism evidence="1 2">
    <name type="scientific">Portunus trituberculatus</name>
    <name type="common">Swimming crab</name>
    <name type="synonym">Neptunus trituberculatus</name>
    <dbReference type="NCBI Taxonomy" id="210409"/>
    <lineage>
        <taxon>Eukaryota</taxon>
        <taxon>Metazoa</taxon>
        <taxon>Ecdysozoa</taxon>
        <taxon>Arthropoda</taxon>
        <taxon>Crustacea</taxon>
        <taxon>Multicrustacea</taxon>
        <taxon>Malacostraca</taxon>
        <taxon>Eumalacostraca</taxon>
        <taxon>Eucarida</taxon>
        <taxon>Decapoda</taxon>
        <taxon>Pleocyemata</taxon>
        <taxon>Brachyura</taxon>
        <taxon>Eubrachyura</taxon>
        <taxon>Portunoidea</taxon>
        <taxon>Portunidae</taxon>
        <taxon>Portuninae</taxon>
        <taxon>Portunus</taxon>
    </lineage>
</organism>
<keyword evidence="2" id="KW-1185">Reference proteome</keyword>
<comment type="caution">
    <text evidence="1">The sequence shown here is derived from an EMBL/GenBank/DDBJ whole genome shotgun (WGS) entry which is preliminary data.</text>
</comment>
<accession>A0A5B7FY75</accession>
<gene>
    <name evidence="1" type="ORF">E2C01_043673</name>
</gene>